<keyword evidence="2 5" id="KW-0238">DNA-binding</keyword>
<dbReference type="Gene3D" id="3.40.50.2300">
    <property type="match status" value="1"/>
</dbReference>
<dbReference type="SUPFAM" id="SSF53822">
    <property type="entry name" value="Periplasmic binding protein-like I"/>
    <property type="match status" value="1"/>
</dbReference>
<dbReference type="PANTHER" id="PTHR30146:SF153">
    <property type="entry name" value="LACTOSE OPERON REPRESSOR"/>
    <property type="match status" value="1"/>
</dbReference>
<evidence type="ECO:0000256" key="1">
    <source>
        <dbReference type="ARBA" id="ARBA00023015"/>
    </source>
</evidence>
<accession>A0ABP5FPR3</accession>
<evidence type="ECO:0000313" key="6">
    <source>
        <dbReference type="Proteomes" id="UP001501461"/>
    </source>
</evidence>
<evidence type="ECO:0000256" key="2">
    <source>
        <dbReference type="ARBA" id="ARBA00023125"/>
    </source>
</evidence>
<dbReference type="InterPro" id="IPR028082">
    <property type="entry name" value="Peripla_BP_I"/>
</dbReference>
<dbReference type="PROSITE" id="PS50932">
    <property type="entry name" value="HTH_LACI_2"/>
    <property type="match status" value="1"/>
</dbReference>
<name>A0ABP5FPR3_9MICC</name>
<keyword evidence="6" id="KW-1185">Reference proteome</keyword>
<dbReference type="InterPro" id="IPR010982">
    <property type="entry name" value="Lambda_DNA-bd_dom_sf"/>
</dbReference>
<gene>
    <name evidence="5" type="ORF">GCM10009720_09710</name>
</gene>
<keyword evidence="1" id="KW-0805">Transcription regulation</keyword>
<dbReference type="Gene3D" id="1.10.260.40">
    <property type="entry name" value="lambda repressor-like DNA-binding domains"/>
    <property type="match status" value="1"/>
</dbReference>
<dbReference type="EMBL" id="BAAAMN010000015">
    <property type="protein sequence ID" value="GAA2031520.1"/>
    <property type="molecule type" value="Genomic_DNA"/>
</dbReference>
<proteinExistence type="predicted"/>
<evidence type="ECO:0000256" key="3">
    <source>
        <dbReference type="ARBA" id="ARBA00023163"/>
    </source>
</evidence>
<reference evidence="6" key="1">
    <citation type="journal article" date="2019" name="Int. J. Syst. Evol. Microbiol.">
        <title>The Global Catalogue of Microorganisms (GCM) 10K type strain sequencing project: providing services to taxonomists for standard genome sequencing and annotation.</title>
        <authorList>
            <consortium name="The Broad Institute Genomics Platform"/>
            <consortium name="The Broad Institute Genome Sequencing Center for Infectious Disease"/>
            <person name="Wu L."/>
            <person name="Ma J."/>
        </authorList>
    </citation>
    <scope>NUCLEOTIDE SEQUENCE [LARGE SCALE GENOMIC DNA]</scope>
    <source>
        <strain evidence="6">JCM 13595</strain>
    </source>
</reference>
<dbReference type="CDD" id="cd01392">
    <property type="entry name" value="HTH_LacI"/>
    <property type="match status" value="1"/>
</dbReference>
<sequence length="319" mass="33842">MPKPEVTIIDIAKALGISKTTVSSALHGSGRVSAATRERVKAMAASMGYTSNRAAQQLRSGRHHAIGLQIPEDVLNLAFYMEFAFGAAEAAAEYGIDLLLHTKRPGRPSHSLAIDGLLIIDPTEETFPTALIAQRDTPIVAVGAYFGPGAELVNAWIEADHRSLVQTVLTELQRRGASAPGHVALTGRAEPLWMSRVTAGYTDWCHARGIEPHVLRTSIEPGESEIAAILDAAGDNDALLWTVQGAATRAMALAARRGDHTTQMATMASDPGSSNLVGIDLRAREYGQSAAKLLLDVLADKVEHGSKVLHPAVLSTPKG</sequence>
<comment type="caution">
    <text evidence="5">The sequence shown here is derived from an EMBL/GenBank/DDBJ whole genome shotgun (WGS) entry which is preliminary data.</text>
</comment>
<dbReference type="Pfam" id="PF00356">
    <property type="entry name" value="LacI"/>
    <property type="match status" value="1"/>
</dbReference>
<dbReference type="RefSeq" id="WP_343956484.1">
    <property type="nucleotide sequence ID" value="NZ_BAAAMN010000015.1"/>
</dbReference>
<protein>
    <submittedName>
        <fullName evidence="5">LacI family DNA-binding transcriptional regulator</fullName>
    </submittedName>
</protein>
<keyword evidence="3" id="KW-0804">Transcription</keyword>
<feature type="domain" description="HTH lacI-type" evidence="4">
    <location>
        <begin position="6"/>
        <end position="60"/>
    </location>
</feature>
<organism evidence="5 6">
    <name type="scientific">Yaniella flava</name>
    <dbReference type="NCBI Taxonomy" id="287930"/>
    <lineage>
        <taxon>Bacteria</taxon>
        <taxon>Bacillati</taxon>
        <taxon>Actinomycetota</taxon>
        <taxon>Actinomycetes</taxon>
        <taxon>Micrococcales</taxon>
        <taxon>Micrococcaceae</taxon>
        <taxon>Yaniella</taxon>
    </lineage>
</organism>
<dbReference type="PANTHER" id="PTHR30146">
    <property type="entry name" value="LACI-RELATED TRANSCRIPTIONAL REPRESSOR"/>
    <property type="match status" value="1"/>
</dbReference>
<dbReference type="Proteomes" id="UP001501461">
    <property type="component" value="Unassembled WGS sequence"/>
</dbReference>
<evidence type="ECO:0000313" key="5">
    <source>
        <dbReference type="EMBL" id="GAA2031520.1"/>
    </source>
</evidence>
<dbReference type="GO" id="GO:0003677">
    <property type="term" value="F:DNA binding"/>
    <property type="evidence" value="ECO:0007669"/>
    <property type="project" value="UniProtKB-KW"/>
</dbReference>
<evidence type="ECO:0000259" key="4">
    <source>
        <dbReference type="PROSITE" id="PS50932"/>
    </source>
</evidence>
<dbReference type="SUPFAM" id="SSF47413">
    <property type="entry name" value="lambda repressor-like DNA-binding domains"/>
    <property type="match status" value="1"/>
</dbReference>
<dbReference type="SMART" id="SM00354">
    <property type="entry name" value="HTH_LACI"/>
    <property type="match status" value="1"/>
</dbReference>
<dbReference type="InterPro" id="IPR000843">
    <property type="entry name" value="HTH_LacI"/>
</dbReference>